<evidence type="ECO:0000256" key="3">
    <source>
        <dbReference type="ARBA" id="ARBA00022634"/>
    </source>
</evidence>
<evidence type="ECO:0000313" key="7">
    <source>
        <dbReference type="EMBL" id="SHJ26445.1"/>
    </source>
</evidence>
<evidence type="ECO:0000256" key="1">
    <source>
        <dbReference type="ARBA" id="ARBA00007405"/>
    </source>
</evidence>
<dbReference type="EMBL" id="FQZM01000025">
    <property type="protein sequence ID" value="SHJ26445.1"/>
    <property type="molecule type" value="Genomic_DNA"/>
</dbReference>
<protein>
    <recommendedName>
        <fullName evidence="2">ribonucleoside-diphosphate reductase</fullName>
        <ecNumber evidence="2">1.17.4.1</ecNumber>
    </recommendedName>
</protein>
<dbReference type="InterPro" id="IPR029052">
    <property type="entry name" value="Metallo-depent_PP-like"/>
</dbReference>
<name>A0A1M6HW42_9FIRM</name>
<accession>A0A1M6HW42</accession>
<dbReference type="CDD" id="cd00838">
    <property type="entry name" value="MPP_superfamily"/>
    <property type="match status" value="1"/>
</dbReference>
<dbReference type="SUPFAM" id="SSF56300">
    <property type="entry name" value="Metallo-dependent phosphatases"/>
    <property type="match status" value="1"/>
</dbReference>
<evidence type="ECO:0000256" key="2">
    <source>
        <dbReference type="ARBA" id="ARBA00012274"/>
    </source>
</evidence>
<dbReference type="InterPro" id="IPR023806">
    <property type="entry name" value="CHP03905"/>
</dbReference>
<dbReference type="RefSeq" id="WP_072869509.1">
    <property type="nucleotide sequence ID" value="NZ_FQZM01000025.1"/>
</dbReference>
<evidence type="ECO:0000256" key="4">
    <source>
        <dbReference type="ARBA" id="ARBA00022741"/>
    </source>
</evidence>
<dbReference type="OrthoDB" id="9801525at2"/>
<evidence type="ECO:0000313" key="8">
    <source>
        <dbReference type="Proteomes" id="UP000184529"/>
    </source>
</evidence>
<dbReference type="GO" id="GO:0000166">
    <property type="term" value="F:nucleotide binding"/>
    <property type="evidence" value="ECO:0007669"/>
    <property type="project" value="UniProtKB-KW"/>
</dbReference>
<dbReference type="GO" id="GO:0004748">
    <property type="term" value="F:ribonucleoside-diphosphate reductase activity, thioredoxin disulfide as acceptor"/>
    <property type="evidence" value="ECO:0007669"/>
    <property type="project" value="UniProtKB-EC"/>
</dbReference>
<reference evidence="8" key="1">
    <citation type="submission" date="2016-11" db="EMBL/GenBank/DDBJ databases">
        <authorList>
            <person name="Varghese N."/>
            <person name="Submissions S."/>
        </authorList>
    </citation>
    <scope>NUCLEOTIDE SEQUENCE [LARGE SCALE GENOMIC DNA]</scope>
    <source>
        <strain evidence="8">DSM 16057</strain>
    </source>
</reference>
<keyword evidence="8" id="KW-1185">Reference proteome</keyword>
<evidence type="ECO:0000256" key="5">
    <source>
        <dbReference type="ARBA" id="ARBA00047754"/>
    </source>
</evidence>
<comment type="similarity">
    <text evidence="1">Belongs to the ribonucleoside diphosphate reductase class-2 family.</text>
</comment>
<evidence type="ECO:0000259" key="6">
    <source>
        <dbReference type="Pfam" id="PF12637"/>
    </source>
</evidence>
<dbReference type="InterPro" id="IPR024434">
    <property type="entry name" value="TSCPD_dom"/>
</dbReference>
<dbReference type="AlphaFoldDB" id="A0A1M6HW42"/>
<dbReference type="GO" id="GO:0071897">
    <property type="term" value="P:DNA biosynthetic process"/>
    <property type="evidence" value="ECO:0007669"/>
    <property type="project" value="UniProtKB-KW"/>
</dbReference>
<comment type="catalytic activity">
    <reaction evidence="5">
        <text>a 2'-deoxyribonucleoside 5'-diphosphate + [thioredoxin]-disulfide + H2O = a ribonucleoside 5'-diphosphate + [thioredoxin]-dithiol</text>
        <dbReference type="Rhea" id="RHEA:23252"/>
        <dbReference type="Rhea" id="RHEA-COMP:10698"/>
        <dbReference type="Rhea" id="RHEA-COMP:10700"/>
        <dbReference type="ChEBI" id="CHEBI:15377"/>
        <dbReference type="ChEBI" id="CHEBI:29950"/>
        <dbReference type="ChEBI" id="CHEBI:50058"/>
        <dbReference type="ChEBI" id="CHEBI:57930"/>
        <dbReference type="ChEBI" id="CHEBI:73316"/>
        <dbReference type="EC" id="1.17.4.1"/>
    </reaction>
</comment>
<organism evidence="7 8">
    <name type="scientific">Desulfofundulus thermosubterraneus DSM 16057</name>
    <dbReference type="NCBI Taxonomy" id="1121432"/>
    <lineage>
        <taxon>Bacteria</taxon>
        <taxon>Bacillati</taxon>
        <taxon>Bacillota</taxon>
        <taxon>Clostridia</taxon>
        <taxon>Eubacteriales</taxon>
        <taxon>Peptococcaceae</taxon>
        <taxon>Desulfofundulus</taxon>
    </lineage>
</organism>
<sequence length="294" mass="32944">MYIYKTKGICPPEIHFQLAGNILTGVRFVGGGCRGNAQLISRLLEGRELSEVLPLLKGIQCRNDTSCPDQLYQAIQLAREGKLREEEPITVYETPASYQRVAVIADVNGNVEALQVALRQPVETVFCLGNLTGPAGDNDGVVELARRKKLVFVQGPFDRTLSCTKPENREFLRRAPLYLRFQLGRCRVLGFYSGFIQELSGFSDFAPYSLELLMVSNLSDYLRNESVFSALETMTEQFSVDVVLFASTNEWKHVRLGKVDFINVGPVKEGGQFKYALLGWAREELQVSFETVKA</sequence>
<feature type="domain" description="TSCPD" evidence="6">
    <location>
        <begin position="4"/>
        <end position="77"/>
    </location>
</feature>
<dbReference type="STRING" id="1121432.SAMN02745219_02129"/>
<dbReference type="EC" id="1.17.4.1" evidence="2"/>
<dbReference type="Gene3D" id="3.60.21.10">
    <property type="match status" value="1"/>
</dbReference>
<proteinExistence type="inferred from homology"/>
<keyword evidence="4" id="KW-0547">Nucleotide-binding</keyword>
<dbReference type="NCBIfam" id="TIGR03905">
    <property type="entry name" value="TIGR03905_4_Cys"/>
    <property type="match status" value="1"/>
</dbReference>
<dbReference type="Proteomes" id="UP000184529">
    <property type="component" value="Unassembled WGS sequence"/>
</dbReference>
<gene>
    <name evidence="7" type="ORF">SAMN02745219_02129</name>
</gene>
<dbReference type="Pfam" id="PF12637">
    <property type="entry name" value="TSCPD"/>
    <property type="match status" value="1"/>
</dbReference>
<keyword evidence="3" id="KW-0237">DNA synthesis</keyword>